<dbReference type="Proteomes" id="UP001258017">
    <property type="component" value="Unassembled WGS sequence"/>
</dbReference>
<dbReference type="SMART" id="SM00369">
    <property type="entry name" value="LRR_TYP"/>
    <property type="match status" value="3"/>
</dbReference>
<proteinExistence type="predicted"/>
<organism evidence="5 6">
    <name type="scientific">Odynerus spinipes</name>
    <dbReference type="NCBI Taxonomy" id="1348599"/>
    <lineage>
        <taxon>Eukaryota</taxon>
        <taxon>Metazoa</taxon>
        <taxon>Ecdysozoa</taxon>
        <taxon>Arthropoda</taxon>
        <taxon>Hexapoda</taxon>
        <taxon>Insecta</taxon>
        <taxon>Pterygota</taxon>
        <taxon>Neoptera</taxon>
        <taxon>Endopterygota</taxon>
        <taxon>Hymenoptera</taxon>
        <taxon>Apocrita</taxon>
        <taxon>Aculeata</taxon>
        <taxon>Vespoidea</taxon>
        <taxon>Vespidae</taxon>
        <taxon>Eumeninae</taxon>
        <taxon>Odynerus</taxon>
    </lineage>
</organism>
<evidence type="ECO:0000256" key="2">
    <source>
        <dbReference type="ARBA" id="ARBA00022729"/>
    </source>
</evidence>
<keyword evidence="2" id="KW-0732">Signal</keyword>
<dbReference type="Gene3D" id="3.80.10.10">
    <property type="entry name" value="Ribonuclease Inhibitor"/>
    <property type="match status" value="2"/>
</dbReference>
<evidence type="ECO:0000256" key="1">
    <source>
        <dbReference type="ARBA" id="ARBA00022614"/>
    </source>
</evidence>
<keyword evidence="4" id="KW-0472">Membrane</keyword>
<dbReference type="GO" id="GO:0005886">
    <property type="term" value="C:plasma membrane"/>
    <property type="evidence" value="ECO:0007669"/>
    <property type="project" value="TreeGrafter"/>
</dbReference>
<name>A0AAD9RSI8_9HYME</name>
<dbReference type="EMBL" id="JAIFRP010000026">
    <property type="protein sequence ID" value="KAK2584466.1"/>
    <property type="molecule type" value="Genomic_DNA"/>
</dbReference>
<protein>
    <submittedName>
        <fullName evidence="5">Uncharacterized protein</fullName>
    </submittedName>
</protein>
<dbReference type="InterPro" id="IPR050541">
    <property type="entry name" value="LRR_TM_domain-containing"/>
</dbReference>
<reference evidence="5" key="2">
    <citation type="journal article" date="2023" name="Commun. Biol.">
        <title>Intrasexual cuticular hydrocarbon dimorphism in a wasp sheds light on hydrocarbon biosynthesis genes in Hymenoptera.</title>
        <authorList>
            <person name="Moris V.C."/>
            <person name="Podsiadlowski L."/>
            <person name="Martin S."/>
            <person name="Oeyen J.P."/>
            <person name="Donath A."/>
            <person name="Petersen M."/>
            <person name="Wilbrandt J."/>
            <person name="Misof B."/>
            <person name="Liedtke D."/>
            <person name="Thamm M."/>
            <person name="Scheiner R."/>
            <person name="Schmitt T."/>
            <person name="Niehuis O."/>
        </authorList>
    </citation>
    <scope>NUCLEOTIDE SEQUENCE</scope>
    <source>
        <strain evidence="5">GBR_01_08_01A</strain>
    </source>
</reference>
<evidence type="ECO:0000256" key="4">
    <source>
        <dbReference type="SAM" id="Phobius"/>
    </source>
</evidence>
<evidence type="ECO:0000313" key="5">
    <source>
        <dbReference type="EMBL" id="KAK2584466.1"/>
    </source>
</evidence>
<feature type="transmembrane region" description="Helical" evidence="4">
    <location>
        <begin position="28"/>
        <end position="47"/>
    </location>
</feature>
<dbReference type="PANTHER" id="PTHR24369:SF210">
    <property type="entry name" value="CHAOPTIN-RELATED"/>
    <property type="match status" value="1"/>
</dbReference>
<gene>
    <name evidence="5" type="ORF">KPH14_006841</name>
</gene>
<keyword evidence="4" id="KW-0812">Transmembrane</keyword>
<keyword evidence="6" id="KW-1185">Reference proteome</keyword>
<keyword evidence="1" id="KW-0433">Leucine-rich repeat</keyword>
<evidence type="ECO:0000256" key="3">
    <source>
        <dbReference type="ARBA" id="ARBA00022737"/>
    </source>
</evidence>
<dbReference type="PANTHER" id="PTHR24369">
    <property type="entry name" value="ANTIGEN BSP, PUTATIVE-RELATED"/>
    <property type="match status" value="1"/>
</dbReference>
<reference evidence="5" key="1">
    <citation type="submission" date="2021-08" db="EMBL/GenBank/DDBJ databases">
        <authorList>
            <person name="Misof B."/>
            <person name="Oliver O."/>
            <person name="Podsiadlowski L."/>
            <person name="Donath A."/>
            <person name="Peters R."/>
            <person name="Mayer C."/>
            <person name="Rust J."/>
            <person name="Gunkel S."/>
            <person name="Lesny P."/>
            <person name="Martin S."/>
            <person name="Oeyen J.P."/>
            <person name="Petersen M."/>
            <person name="Panagiotis P."/>
            <person name="Wilbrandt J."/>
            <person name="Tanja T."/>
        </authorList>
    </citation>
    <scope>NUCLEOTIDE SEQUENCE</scope>
    <source>
        <strain evidence="5">GBR_01_08_01A</strain>
        <tissue evidence="5">Thorax + abdomen</tissue>
    </source>
</reference>
<accession>A0AAD9RSI8</accession>
<dbReference type="InterPro" id="IPR032675">
    <property type="entry name" value="LRR_dom_sf"/>
</dbReference>
<keyword evidence="3" id="KW-0677">Repeat</keyword>
<keyword evidence="4" id="KW-1133">Transmembrane helix</keyword>
<dbReference type="InterPro" id="IPR003591">
    <property type="entry name" value="Leu-rich_rpt_typical-subtyp"/>
</dbReference>
<feature type="transmembrane region" description="Helical" evidence="4">
    <location>
        <begin position="562"/>
        <end position="583"/>
    </location>
</feature>
<sequence length="734" mass="83356">MSTRDSRYFQTLEFIFYISKGFSQWRRILAFALLLGLVGFFAINYHYESKASIETSVSKEKTNIFLIETHRTLVEGQRDHPKCSLNGREITTSGNYCEISQCKAITCTSIPVAYDPGNLTSHFIESVFKVRCPTTDTINLIYENCRFLSNTLSKDWLKINISIEQLTFAGCSLNRIHDEAFYDKIFAEVETLSLLDNKISSLSRNVFGKFFKLKQLLVQNNIVDYAESDLLADVANSLEVLQLDAVIKDREVLRNITGKKILSNLKSLMIRENYIPVLSPELFTGVPKIRSLFVDGSGLTEIGLNSFGSMAGSLELLILKHNQLSTLPNGIFNFVLPSKRQFRVYLTENIWNCDCELKWIQEFIQRYPFAIIEVPLCTTPEANAQLSFVEARFCNENNTDTSTTTQKIEITSEDQNDSSIDRNTIGVVCSKIVSNNFLSSKIIDKTLPPVDYEFQRRFQDFVLTELNDGTILVDLPDLEGEAVLLWFENQFQKDIQGSIHCTKNVKGSYVLKDTSPSTTYTVCLSDNQQDGFSPLNCLGITTQPGLEDRPWLTNGHKTVVCLILITLVLFFCAISSFCMFIVIRRHPSLLKGSKRVMLIKHRKLRAMVLPRDVEIDENGKINETDLELQSVKKKPADRKFYTEDGYMTPLPPNKLPFRKDSRTSRISFHSYATGYVSGIEPASWRLYRSKSEIAANDIGPPPLPPHPQRVIPSVSMVIDSTNVEDDRDDLNEIM</sequence>
<evidence type="ECO:0000313" key="6">
    <source>
        <dbReference type="Proteomes" id="UP001258017"/>
    </source>
</evidence>
<comment type="caution">
    <text evidence="5">The sequence shown here is derived from an EMBL/GenBank/DDBJ whole genome shotgun (WGS) entry which is preliminary data.</text>
</comment>
<dbReference type="SUPFAM" id="SSF52058">
    <property type="entry name" value="L domain-like"/>
    <property type="match status" value="1"/>
</dbReference>
<dbReference type="AlphaFoldDB" id="A0AAD9RSI8"/>